<evidence type="ECO:0000313" key="1">
    <source>
        <dbReference type="EMBL" id="RHZ53702.1"/>
    </source>
</evidence>
<organism evidence="1 2">
    <name type="scientific">Diversispora epigaea</name>
    <dbReference type="NCBI Taxonomy" id="1348612"/>
    <lineage>
        <taxon>Eukaryota</taxon>
        <taxon>Fungi</taxon>
        <taxon>Fungi incertae sedis</taxon>
        <taxon>Mucoromycota</taxon>
        <taxon>Glomeromycotina</taxon>
        <taxon>Glomeromycetes</taxon>
        <taxon>Diversisporales</taxon>
        <taxon>Diversisporaceae</taxon>
        <taxon>Diversispora</taxon>
    </lineage>
</organism>
<dbReference type="AlphaFoldDB" id="A0A397GRR7"/>
<reference evidence="1 2" key="1">
    <citation type="submission" date="2018-08" db="EMBL/GenBank/DDBJ databases">
        <title>Genome and evolution of the arbuscular mycorrhizal fungus Diversispora epigaea (formerly Glomus versiforme) and its bacterial endosymbionts.</title>
        <authorList>
            <person name="Sun X."/>
            <person name="Fei Z."/>
            <person name="Harrison M."/>
        </authorList>
    </citation>
    <scope>NUCLEOTIDE SEQUENCE [LARGE SCALE GENOMIC DNA]</scope>
    <source>
        <strain evidence="1 2">IT104</strain>
    </source>
</reference>
<sequence length="216" mass="25404">MPTTLNSRCSTCKKEFKNSKGLALHKKYVQKYNQCNQELDEIPLNTINEFKNILVTEIRKKLTLGFKSMGKKLVTIPCPESIFFSVFAGHIHYYSNVKGIYRCIFRGSDAYQVLREIFNSNNWGKKNFSQNQQTYVVCIDPIPWNCDFQNQIEEIDPLEKLLQASITKHKIKRRPRFLRGEILIEWKKKTFKEINGNINKVGYLYINFYISQSINL</sequence>
<accession>A0A397GRR7</accession>
<name>A0A397GRR7_9GLOM</name>
<dbReference type="OrthoDB" id="2314877at2759"/>
<comment type="caution">
    <text evidence="1">The sequence shown here is derived from an EMBL/GenBank/DDBJ whole genome shotgun (WGS) entry which is preliminary data.</text>
</comment>
<proteinExistence type="predicted"/>
<keyword evidence="2" id="KW-1185">Reference proteome</keyword>
<dbReference type="EMBL" id="PQFF01000386">
    <property type="protein sequence ID" value="RHZ53702.1"/>
    <property type="molecule type" value="Genomic_DNA"/>
</dbReference>
<protein>
    <recommendedName>
        <fullName evidence="3">C2H2-type domain-containing protein</fullName>
    </recommendedName>
</protein>
<dbReference type="Proteomes" id="UP000266861">
    <property type="component" value="Unassembled WGS sequence"/>
</dbReference>
<evidence type="ECO:0000313" key="2">
    <source>
        <dbReference type="Proteomes" id="UP000266861"/>
    </source>
</evidence>
<evidence type="ECO:0008006" key="3">
    <source>
        <dbReference type="Google" id="ProtNLM"/>
    </source>
</evidence>
<gene>
    <name evidence="1" type="ORF">Glove_438g54</name>
</gene>